<proteinExistence type="predicted"/>
<feature type="compositionally biased region" description="Pro residues" evidence="1">
    <location>
        <begin position="81"/>
        <end position="119"/>
    </location>
</feature>
<reference evidence="3" key="1">
    <citation type="submission" date="2023-06" db="EMBL/GenBank/DDBJ databases">
        <title>Genomic analysis of the entomopathogenic nematode Steinernema hermaphroditum.</title>
        <authorList>
            <person name="Schwarz E.M."/>
            <person name="Heppert J.K."/>
            <person name="Baniya A."/>
            <person name="Schwartz H.T."/>
            <person name="Tan C.-H."/>
            <person name="Antoshechkin I."/>
            <person name="Sternberg P.W."/>
            <person name="Goodrich-Blair H."/>
            <person name="Dillman A.R."/>
        </authorList>
    </citation>
    <scope>NUCLEOTIDE SEQUENCE</scope>
    <source>
        <strain evidence="3">PS9179</strain>
        <tissue evidence="3">Whole animal</tissue>
    </source>
</reference>
<gene>
    <name evidence="3" type="ORF">QR680_006600</name>
</gene>
<evidence type="ECO:0000313" key="3">
    <source>
        <dbReference type="EMBL" id="KAK0413102.1"/>
    </source>
</evidence>
<feature type="region of interest" description="Disordered" evidence="1">
    <location>
        <begin position="57"/>
        <end position="146"/>
    </location>
</feature>
<dbReference type="Proteomes" id="UP001175271">
    <property type="component" value="Unassembled WGS sequence"/>
</dbReference>
<evidence type="ECO:0000256" key="2">
    <source>
        <dbReference type="SAM" id="SignalP"/>
    </source>
</evidence>
<keyword evidence="2" id="KW-0732">Signal</keyword>
<dbReference type="PRINTS" id="PR01217">
    <property type="entry name" value="PRICHEXTENSN"/>
</dbReference>
<evidence type="ECO:0000313" key="4">
    <source>
        <dbReference type="Proteomes" id="UP001175271"/>
    </source>
</evidence>
<protein>
    <submittedName>
        <fullName evidence="3">Uncharacterized protein</fullName>
    </submittedName>
</protein>
<feature type="signal peptide" evidence="2">
    <location>
        <begin position="1"/>
        <end position="21"/>
    </location>
</feature>
<feature type="chain" id="PRO_5041293381" evidence="2">
    <location>
        <begin position="22"/>
        <end position="324"/>
    </location>
</feature>
<dbReference type="EMBL" id="JAUCMV010000003">
    <property type="protein sequence ID" value="KAK0413102.1"/>
    <property type="molecule type" value="Genomic_DNA"/>
</dbReference>
<organism evidence="3 4">
    <name type="scientific">Steinernema hermaphroditum</name>
    <dbReference type="NCBI Taxonomy" id="289476"/>
    <lineage>
        <taxon>Eukaryota</taxon>
        <taxon>Metazoa</taxon>
        <taxon>Ecdysozoa</taxon>
        <taxon>Nematoda</taxon>
        <taxon>Chromadorea</taxon>
        <taxon>Rhabditida</taxon>
        <taxon>Tylenchina</taxon>
        <taxon>Panagrolaimomorpha</taxon>
        <taxon>Strongyloidoidea</taxon>
        <taxon>Steinernematidae</taxon>
        <taxon>Steinernema</taxon>
    </lineage>
</organism>
<comment type="caution">
    <text evidence="3">The sequence shown here is derived from an EMBL/GenBank/DDBJ whole genome shotgun (WGS) entry which is preliminary data.</text>
</comment>
<accession>A0AA39LXE0</accession>
<dbReference type="AlphaFoldDB" id="A0AA39LXE0"/>
<sequence>MSPTMRNSLAVLLVVLCATQAQVMVKTPPVAVPMTRPILPWLGRYYAEAGRPIKPVLEGENPPFGAAPTPGSPQMVQPGAPALPPGYAPPPQAPTPQGPPPPQPHPGYDHPPPGAPQPAPEQNHRTGAAGAPPPPQGPIYPSQDPIQGAVYNPPLVPLMAPTLRPAPELVPPPPMAPAFAPAPGVVGEVVYEGPSSVIEEVIPEVPRVAPAPLVAPQPVPVPPPAPPAAAAPVPYPAPMPLYAVPALAPAAVPLYAAPAPRPLLTAPIPMTIRGNPVIAGAQAYAPPAPVVAPLPRSSPILPAVYNPLTGVTTLIGSNKSKKSN</sequence>
<name>A0AA39LXE0_9BILA</name>
<keyword evidence="4" id="KW-1185">Reference proteome</keyword>
<evidence type="ECO:0000256" key="1">
    <source>
        <dbReference type="SAM" id="MobiDB-lite"/>
    </source>
</evidence>